<accession>N1PER7</accession>
<evidence type="ECO:0000313" key="2">
    <source>
        <dbReference type="Proteomes" id="UP000016933"/>
    </source>
</evidence>
<dbReference type="HOGENOM" id="CLU_2108963_0_0_1"/>
<name>N1PER7_DOTSN</name>
<dbReference type="EMBL" id="KB446543">
    <property type="protein sequence ID" value="EME40857.1"/>
    <property type="molecule type" value="Genomic_DNA"/>
</dbReference>
<dbReference type="Proteomes" id="UP000016933">
    <property type="component" value="Unassembled WGS sequence"/>
</dbReference>
<proteinExistence type="predicted"/>
<reference evidence="2" key="1">
    <citation type="journal article" date="2012" name="PLoS Genet.">
        <title>The genomes of the fungal plant pathogens Cladosporium fulvum and Dothistroma septosporum reveal adaptation to different hosts and lifestyles but also signatures of common ancestry.</title>
        <authorList>
            <person name="de Wit P.J.G.M."/>
            <person name="van der Burgt A."/>
            <person name="Oekmen B."/>
            <person name="Stergiopoulos I."/>
            <person name="Abd-Elsalam K.A."/>
            <person name="Aerts A.L."/>
            <person name="Bahkali A.H."/>
            <person name="Beenen H.G."/>
            <person name="Chettri P."/>
            <person name="Cox M.P."/>
            <person name="Datema E."/>
            <person name="de Vries R.P."/>
            <person name="Dhillon B."/>
            <person name="Ganley A.R."/>
            <person name="Griffiths S.A."/>
            <person name="Guo Y."/>
            <person name="Hamelin R.C."/>
            <person name="Henrissat B."/>
            <person name="Kabir M.S."/>
            <person name="Jashni M.K."/>
            <person name="Kema G."/>
            <person name="Klaubauf S."/>
            <person name="Lapidus A."/>
            <person name="Levasseur A."/>
            <person name="Lindquist E."/>
            <person name="Mehrabi R."/>
            <person name="Ohm R.A."/>
            <person name="Owen T.J."/>
            <person name="Salamov A."/>
            <person name="Schwelm A."/>
            <person name="Schijlen E."/>
            <person name="Sun H."/>
            <person name="van den Burg H.A."/>
            <person name="van Ham R.C.H.J."/>
            <person name="Zhang S."/>
            <person name="Goodwin S.B."/>
            <person name="Grigoriev I.V."/>
            <person name="Collemare J."/>
            <person name="Bradshaw R.E."/>
        </authorList>
    </citation>
    <scope>NUCLEOTIDE SEQUENCE [LARGE SCALE GENOMIC DNA]</scope>
    <source>
        <strain evidence="2">NZE10 / CBS 128990</strain>
    </source>
</reference>
<sequence>MDLKNAALLRHIRGQGTEALGKFDKVPADVRSEVNSQRWKASESTEPAWAIKRPPKERVADGRFRAPVLDLRRSDLIMWAEADDDIVYASQSDRHAVASYNTEGQDSLRLIRSKL</sequence>
<keyword evidence="2" id="KW-1185">Reference proteome</keyword>
<reference evidence="1 2" key="2">
    <citation type="journal article" date="2012" name="PLoS Pathog.">
        <title>Diverse lifestyles and strategies of plant pathogenesis encoded in the genomes of eighteen Dothideomycetes fungi.</title>
        <authorList>
            <person name="Ohm R.A."/>
            <person name="Feau N."/>
            <person name="Henrissat B."/>
            <person name="Schoch C.L."/>
            <person name="Horwitz B.A."/>
            <person name="Barry K.W."/>
            <person name="Condon B.J."/>
            <person name="Copeland A.C."/>
            <person name="Dhillon B."/>
            <person name="Glaser F."/>
            <person name="Hesse C.N."/>
            <person name="Kosti I."/>
            <person name="LaButti K."/>
            <person name="Lindquist E.A."/>
            <person name="Lucas S."/>
            <person name="Salamov A.A."/>
            <person name="Bradshaw R.E."/>
            <person name="Ciuffetti L."/>
            <person name="Hamelin R.C."/>
            <person name="Kema G.H.J."/>
            <person name="Lawrence C."/>
            <person name="Scott J.A."/>
            <person name="Spatafora J.W."/>
            <person name="Turgeon B.G."/>
            <person name="de Wit P.J.G.M."/>
            <person name="Zhong S."/>
            <person name="Goodwin S.B."/>
            <person name="Grigoriev I.V."/>
        </authorList>
    </citation>
    <scope>NUCLEOTIDE SEQUENCE [LARGE SCALE GENOMIC DNA]</scope>
    <source>
        <strain evidence="2">NZE10 / CBS 128990</strain>
    </source>
</reference>
<organism evidence="1 2">
    <name type="scientific">Dothistroma septosporum (strain NZE10 / CBS 128990)</name>
    <name type="common">Red band needle blight fungus</name>
    <name type="synonym">Mycosphaerella pini</name>
    <dbReference type="NCBI Taxonomy" id="675120"/>
    <lineage>
        <taxon>Eukaryota</taxon>
        <taxon>Fungi</taxon>
        <taxon>Dikarya</taxon>
        <taxon>Ascomycota</taxon>
        <taxon>Pezizomycotina</taxon>
        <taxon>Dothideomycetes</taxon>
        <taxon>Dothideomycetidae</taxon>
        <taxon>Mycosphaerellales</taxon>
        <taxon>Mycosphaerellaceae</taxon>
        <taxon>Dothistroma</taxon>
    </lineage>
</organism>
<protein>
    <submittedName>
        <fullName evidence="1">Uncharacterized protein</fullName>
    </submittedName>
</protein>
<gene>
    <name evidence="1" type="ORF">DOTSEDRAFT_74422</name>
</gene>
<evidence type="ECO:0000313" key="1">
    <source>
        <dbReference type="EMBL" id="EME40857.1"/>
    </source>
</evidence>
<dbReference type="AlphaFoldDB" id="N1PER7"/>